<dbReference type="Proteomes" id="UP001199816">
    <property type="component" value="Unassembled WGS sequence"/>
</dbReference>
<organism evidence="2 3">
    <name type="scientific">Niabella pedocola</name>
    <dbReference type="NCBI Taxonomy" id="1752077"/>
    <lineage>
        <taxon>Bacteria</taxon>
        <taxon>Pseudomonadati</taxon>
        <taxon>Bacteroidota</taxon>
        <taxon>Chitinophagia</taxon>
        <taxon>Chitinophagales</taxon>
        <taxon>Chitinophagaceae</taxon>
        <taxon>Niabella</taxon>
    </lineage>
</organism>
<accession>A0ABS8PVI5</accession>
<dbReference type="InterPro" id="IPR000600">
    <property type="entry name" value="ROK"/>
</dbReference>
<dbReference type="SUPFAM" id="SSF53067">
    <property type="entry name" value="Actin-like ATPase domain"/>
    <property type="match status" value="1"/>
</dbReference>
<gene>
    <name evidence="2" type="ORF">LQ567_20015</name>
</gene>
<name>A0ABS8PVI5_9BACT</name>
<evidence type="ECO:0000313" key="3">
    <source>
        <dbReference type="Proteomes" id="UP001199816"/>
    </source>
</evidence>
<comment type="caution">
    <text evidence="2">The sequence shown here is derived from an EMBL/GenBank/DDBJ whole genome shotgun (WGS) entry which is preliminary data.</text>
</comment>
<reference evidence="2 3" key="1">
    <citation type="submission" date="2021-11" db="EMBL/GenBank/DDBJ databases">
        <title>Genomic of Niabella pedocola.</title>
        <authorList>
            <person name="Wu T."/>
        </authorList>
    </citation>
    <scope>NUCLEOTIDE SEQUENCE [LARGE SCALE GENOMIC DNA]</scope>
    <source>
        <strain evidence="2 3">JCM 31011</strain>
    </source>
</reference>
<comment type="similarity">
    <text evidence="1">Belongs to the ROK (NagC/XylR) family.</text>
</comment>
<protein>
    <submittedName>
        <fullName evidence="2">ROK family protein</fullName>
    </submittedName>
</protein>
<sequence>MYAIAIDVGSTYVRCGLINLKGEILYSFKMPSRDVLTEGEIIALINAGVRKCAGVAEGRILGVGVGFPGIVENNVILGGADNLPGFHHVDLGALIAASTGMNVVVDNDANMMAWGEIQFGAGKNCSDAVFLTVGAGIGGSAVINNKLYGGYRNKGMEFGHIIINFDGPLCSCGSRGCFEAYASIKALIRDYALLTGIPPADLNGKMITRHFLSGEAAAVEVMEQHLHYMSIGITSLINIFSPQKLIIGGGVSDADSFYVQEISRRVAERAMPDTFSHSMIVHSQMGNEACLLGCASRVFSTPMLLQSNGND</sequence>
<evidence type="ECO:0000313" key="2">
    <source>
        <dbReference type="EMBL" id="MCD2425082.1"/>
    </source>
</evidence>
<dbReference type="Gene3D" id="3.30.420.40">
    <property type="match status" value="2"/>
</dbReference>
<dbReference type="Pfam" id="PF00480">
    <property type="entry name" value="ROK"/>
    <property type="match status" value="1"/>
</dbReference>
<dbReference type="InterPro" id="IPR043129">
    <property type="entry name" value="ATPase_NBD"/>
</dbReference>
<dbReference type="EMBL" id="JAJNEC010000006">
    <property type="protein sequence ID" value="MCD2425082.1"/>
    <property type="molecule type" value="Genomic_DNA"/>
</dbReference>
<dbReference type="PANTHER" id="PTHR18964:SF149">
    <property type="entry name" value="BIFUNCTIONAL UDP-N-ACETYLGLUCOSAMINE 2-EPIMERASE_N-ACETYLMANNOSAMINE KINASE"/>
    <property type="match status" value="1"/>
</dbReference>
<proteinExistence type="inferred from homology"/>
<dbReference type="RefSeq" id="WP_231007495.1">
    <property type="nucleotide sequence ID" value="NZ_JAJNEC010000006.1"/>
</dbReference>
<dbReference type="PANTHER" id="PTHR18964">
    <property type="entry name" value="ROK (REPRESSOR, ORF, KINASE) FAMILY"/>
    <property type="match status" value="1"/>
</dbReference>
<keyword evidence="3" id="KW-1185">Reference proteome</keyword>
<evidence type="ECO:0000256" key="1">
    <source>
        <dbReference type="ARBA" id="ARBA00006479"/>
    </source>
</evidence>